<organism evidence="1 2">
    <name type="scientific">Galerina marginata (strain CBS 339.88)</name>
    <dbReference type="NCBI Taxonomy" id="685588"/>
    <lineage>
        <taxon>Eukaryota</taxon>
        <taxon>Fungi</taxon>
        <taxon>Dikarya</taxon>
        <taxon>Basidiomycota</taxon>
        <taxon>Agaricomycotina</taxon>
        <taxon>Agaricomycetes</taxon>
        <taxon>Agaricomycetidae</taxon>
        <taxon>Agaricales</taxon>
        <taxon>Agaricineae</taxon>
        <taxon>Strophariaceae</taxon>
        <taxon>Galerina</taxon>
    </lineage>
</organism>
<reference evidence="2" key="1">
    <citation type="journal article" date="2014" name="Proc. Natl. Acad. Sci. U.S.A.">
        <title>Extensive sampling of basidiomycete genomes demonstrates inadequacy of the white-rot/brown-rot paradigm for wood decay fungi.</title>
        <authorList>
            <person name="Riley R."/>
            <person name="Salamov A.A."/>
            <person name="Brown D.W."/>
            <person name="Nagy L.G."/>
            <person name="Floudas D."/>
            <person name="Held B.W."/>
            <person name="Levasseur A."/>
            <person name="Lombard V."/>
            <person name="Morin E."/>
            <person name="Otillar R."/>
            <person name="Lindquist E.A."/>
            <person name="Sun H."/>
            <person name="LaButti K.M."/>
            <person name="Schmutz J."/>
            <person name="Jabbour D."/>
            <person name="Luo H."/>
            <person name="Baker S.E."/>
            <person name="Pisabarro A.G."/>
            <person name="Walton J.D."/>
            <person name="Blanchette R.A."/>
            <person name="Henrissat B."/>
            <person name="Martin F."/>
            <person name="Cullen D."/>
            <person name="Hibbett D.S."/>
            <person name="Grigoriev I.V."/>
        </authorList>
    </citation>
    <scope>NUCLEOTIDE SEQUENCE [LARGE SCALE GENOMIC DNA]</scope>
    <source>
        <strain evidence="2">CBS 339.88</strain>
    </source>
</reference>
<evidence type="ECO:0000313" key="2">
    <source>
        <dbReference type="Proteomes" id="UP000027222"/>
    </source>
</evidence>
<proteinExistence type="predicted"/>
<gene>
    <name evidence="1" type="ORF">GALMADRAFT_1130139</name>
</gene>
<sequence>MARRGSTDLAVRYHARLIYSPCTPNERSFVYSSTCPNHTVRDHTEKTADQQRIFLTAMGQSHVCLFYPGLDAFSSTQTAARPGHSHSPYSVRSSTSTLAHSPLLPQYVSLNVRFKNLDYRRTVSATRPPVHSCFQRYVTHPKT</sequence>
<dbReference type="EMBL" id="KL142417">
    <property type="protein sequence ID" value="KDR67162.1"/>
    <property type="molecule type" value="Genomic_DNA"/>
</dbReference>
<protein>
    <submittedName>
        <fullName evidence="1">Uncharacterized protein</fullName>
    </submittedName>
</protein>
<dbReference type="Proteomes" id="UP000027222">
    <property type="component" value="Unassembled WGS sequence"/>
</dbReference>
<name>A0A067SB12_GALM3</name>
<dbReference type="HOGENOM" id="CLU_1806313_0_0_1"/>
<dbReference type="AlphaFoldDB" id="A0A067SB12"/>
<keyword evidence="2" id="KW-1185">Reference proteome</keyword>
<evidence type="ECO:0000313" key="1">
    <source>
        <dbReference type="EMBL" id="KDR67162.1"/>
    </source>
</evidence>
<accession>A0A067SB12</accession>